<dbReference type="KEGG" id="psco:LY89DRAFT_332556"/>
<protein>
    <recommendedName>
        <fullName evidence="3">Transposase</fullName>
    </recommendedName>
</protein>
<keyword evidence="2" id="KW-1185">Reference proteome</keyword>
<dbReference type="SUPFAM" id="SSF46689">
    <property type="entry name" value="Homeodomain-like"/>
    <property type="match status" value="1"/>
</dbReference>
<organism evidence="1 2">
    <name type="scientific">Mollisia scopiformis</name>
    <name type="common">Conifer needle endophyte fungus</name>
    <name type="synonym">Phialocephala scopiformis</name>
    <dbReference type="NCBI Taxonomy" id="149040"/>
    <lineage>
        <taxon>Eukaryota</taxon>
        <taxon>Fungi</taxon>
        <taxon>Dikarya</taxon>
        <taxon>Ascomycota</taxon>
        <taxon>Pezizomycotina</taxon>
        <taxon>Leotiomycetes</taxon>
        <taxon>Helotiales</taxon>
        <taxon>Mollisiaceae</taxon>
        <taxon>Mollisia</taxon>
    </lineage>
</organism>
<evidence type="ECO:0008006" key="3">
    <source>
        <dbReference type="Google" id="ProtNLM"/>
    </source>
</evidence>
<evidence type="ECO:0000313" key="2">
    <source>
        <dbReference type="Proteomes" id="UP000070700"/>
    </source>
</evidence>
<name>A0A132B828_MOLSC</name>
<dbReference type="InParanoid" id="A0A132B828"/>
<dbReference type="InterPro" id="IPR009057">
    <property type="entry name" value="Homeodomain-like_sf"/>
</dbReference>
<dbReference type="RefSeq" id="XP_018062876.1">
    <property type="nucleotide sequence ID" value="XM_018206799.1"/>
</dbReference>
<gene>
    <name evidence="1" type="ORF">LY89DRAFT_332556</name>
</gene>
<reference evidence="1 2" key="1">
    <citation type="submission" date="2015-10" db="EMBL/GenBank/DDBJ databases">
        <title>Full genome of DAOMC 229536 Phialocephala scopiformis, a fungal endophyte of spruce producing the potent anti-insectan compound rugulosin.</title>
        <authorList>
            <consortium name="DOE Joint Genome Institute"/>
            <person name="Walker A.K."/>
            <person name="Frasz S.L."/>
            <person name="Seifert K.A."/>
            <person name="Miller J.D."/>
            <person name="Mondo S.J."/>
            <person name="Labutti K."/>
            <person name="Lipzen A."/>
            <person name="Dockter R."/>
            <person name="Kennedy M."/>
            <person name="Grigoriev I.V."/>
            <person name="Spatafora J.W."/>
        </authorList>
    </citation>
    <scope>NUCLEOTIDE SEQUENCE [LARGE SCALE GENOMIC DNA]</scope>
    <source>
        <strain evidence="1 2">CBS 120377</strain>
    </source>
</reference>
<dbReference type="AlphaFoldDB" id="A0A132B828"/>
<dbReference type="EMBL" id="KQ947435">
    <property type="protein sequence ID" value="KUJ08521.1"/>
    <property type="molecule type" value="Genomic_DNA"/>
</dbReference>
<dbReference type="GeneID" id="28816525"/>
<proteinExistence type="predicted"/>
<dbReference type="Proteomes" id="UP000070700">
    <property type="component" value="Unassembled WGS sequence"/>
</dbReference>
<dbReference type="OrthoDB" id="3524915at2759"/>
<sequence length="133" mass="15145">MDISKYKFTRTLPKSVVPAIETIIHVAHQGKAPDMVAIAAIFTTTYKWVTQIRRRLQEFESTGIDDRKRPGPKYLQMDLKAVARAIEGRYGFSFGLSTISRSMKNNGIPPKRTNQFLERTKLVSTHLEGMSCR</sequence>
<accession>A0A132B828</accession>
<evidence type="ECO:0000313" key="1">
    <source>
        <dbReference type="EMBL" id="KUJ08521.1"/>
    </source>
</evidence>